<dbReference type="SUPFAM" id="SSF140683">
    <property type="entry name" value="SP0561-like"/>
    <property type="match status" value="2"/>
</dbReference>
<dbReference type="InterPro" id="IPR038062">
    <property type="entry name" value="ScdA-like_N_sf"/>
</dbReference>
<dbReference type="AlphaFoldDB" id="A0A0B6WUX0"/>
<feature type="transmembrane region" description="Helical" evidence="1">
    <location>
        <begin position="449"/>
        <end position="469"/>
    </location>
</feature>
<dbReference type="InterPro" id="IPR023883">
    <property type="entry name" value="CHP03980_redox-disulphide"/>
</dbReference>
<feature type="transmembrane region" description="Helical" evidence="1">
    <location>
        <begin position="272"/>
        <end position="292"/>
    </location>
</feature>
<evidence type="ECO:0000259" key="2">
    <source>
        <dbReference type="Pfam" id="PF08984"/>
    </source>
</evidence>
<reference evidence="3 4" key="2">
    <citation type="submission" date="2015-01" db="EMBL/GenBank/DDBJ databases">
        <title>Complete genome sequence of Pyrinomonas methylaliphatogenes type strain K22T.</title>
        <authorList>
            <person name="Lee K.C.Y."/>
            <person name="Power J.F."/>
            <person name="Dunfield P.F."/>
            <person name="Morgan X.C."/>
            <person name="Huttenhower C."/>
            <person name="Stott M.B."/>
        </authorList>
    </citation>
    <scope>NUCLEOTIDE SEQUENCE [LARGE SCALE GENOMIC DNA]</scope>
    <source>
        <strain evidence="3 4">K22</strain>
    </source>
</reference>
<reference evidence="3 4" key="1">
    <citation type="submission" date="2013-12" db="EMBL/GenBank/DDBJ databases">
        <authorList>
            <person name="Stott M."/>
        </authorList>
    </citation>
    <scope>NUCLEOTIDE SEQUENCE [LARGE SCALE GENOMIC DNA]</scope>
    <source>
        <strain evidence="3 4">K22</strain>
    </source>
</reference>
<dbReference type="PANTHER" id="PTHR39341:SF1">
    <property type="entry name" value="DUF1858 DOMAIN-CONTAINING PROTEIN"/>
    <property type="match status" value="1"/>
</dbReference>
<keyword evidence="1" id="KW-1133">Transmembrane helix</keyword>
<feature type="transmembrane region" description="Helical" evidence="1">
    <location>
        <begin position="304"/>
        <end position="325"/>
    </location>
</feature>
<organism evidence="3 4">
    <name type="scientific">Pyrinomonas methylaliphatogenes</name>
    <dbReference type="NCBI Taxonomy" id="454194"/>
    <lineage>
        <taxon>Bacteria</taxon>
        <taxon>Pseudomonadati</taxon>
        <taxon>Acidobacteriota</taxon>
        <taxon>Blastocatellia</taxon>
        <taxon>Blastocatellales</taxon>
        <taxon>Pyrinomonadaceae</taxon>
        <taxon>Pyrinomonas</taxon>
    </lineage>
</organism>
<dbReference type="Pfam" id="PF05940">
    <property type="entry name" value="NnrS"/>
    <property type="match status" value="1"/>
</dbReference>
<name>A0A0B6WUX0_9BACT</name>
<feature type="transmembrane region" description="Helical" evidence="1">
    <location>
        <begin position="475"/>
        <end position="496"/>
    </location>
</feature>
<feature type="transmembrane region" description="Helical" evidence="1">
    <location>
        <begin position="129"/>
        <end position="147"/>
    </location>
</feature>
<protein>
    <submittedName>
        <fullName evidence="3">Heme/copper-type cytochrome/quinol oxidase, subunit 1</fullName>
    </submittedName>
</protein>
<dbReference type="Proteomes" id="UP000031518">
    <property type="component" value="Unassembled WGS sequence"/>
</dbReference>
<dbReference type="EMBL" id="CBXV010000003">
    <property type="protein sequence ID" value="CDM64876.1"/>
    <property type="molecule type" value="Genomic_DNA"/>
</dbReference>
<dbReference type="SUPFAM" id="SSF81442">
    <property type="entry name" value="Cytochrome c oxidase subunit I-like"/>
    <property type="match status" value="1"/>
</dbReference>
<evidence type="ECO:0000256" key="1">
    <source>
        <dbReference type="SAM" id="Phobius"/>
    </source>
</evidence>
<feature type="transmembrane region" description="Helical" evidence="1">
    <location>
        <begin position="411"/>
        <end position="428"/>
    </location>
</feature>
<feature type="transmembrane region" description="Helical" evidence="1">
    <location>
        <begin position="86"/>
        <end position="109"/>
    </location>
</feature>
<feature type="transmembrane region" description="Helical" evidence="1">
    <location>
        <begin position="331"/>
        <end position="349"/>
    </location>
</feature>
<sequence length="605" mass="67386">MANFTADTLLPEIVSKYPATRAVFDRYGLHGCGGPTGPHETVGWFARLHGVPVERLLDELNAAAQAAQPESIAFEPSLADTIYRPFFIAGIAVALSIGVTFGAINLFLIGWRKSFGGIDFSWTLAHGHAMIFGFVGLFIMGFAYQAFPRLKHTRLWRPRLAFVSLPLMLLGVIAQAAAHLFADRPIFIALGLMAGSLQLIAVAIFAVVVAMTLKSAPHREPFDRFIRASLFWWLAVAIANPFIFWMFETARTRDQFILRISTFDLPYREMELFGAIAMMILGVSIRFLPHAYGLRSPSLRWIKAAFWITNAAIIVSVTSFVFGMLRGDLRLAALQEILGIAFLAIALGLPKRYRLFGPVRATERDRGLKFIRAAHVWFIFAMTMFVLMPFYDLFIYRPLTGAELPFSHAYLGAYRHALTVGFITLMIVGVSSKVVPTLSGVDLKKADQLWPTFILVNLGSLMRVSTQIATDYTPAAYGVMGISGFIELLGLTLWGIELGRNIRAGKRLEREPVILKIDGPFRLTPQTKVAEVLERYPQTLGIFLARGLAPLRNPALRRTMARVVTIEQACQREGIDLDTLLADLRHAIARSQTSLPGAERDEKRR</sequence>
<dbReference type="PANTHER" id="PTHR39341">
    <property type="entry name" value="BSL7085 PROTEIN"/>
    <property type="match status" value="1"/>
</dbReference>
<dbReference type="Gene3D" id="1.10.3910.10">
    <property type="entry name" value="SP0561-like"/>
    <property type="match status" value="2"/>
</dbReference>
<accession>A0A0B6WUX0</accession>
<feature type="transmembrane region" description="Helical" evidence="1">
    <location>
        <begin position="225"/>
        <end position="247"/>
    </location>
</feature>
<keyword evidence="4" id="KW-1185">Reference proteome</keyword>
<dbReference type="Gene3D" id="1.20.210.10">
    <property type="entry name" value="Cytochrome c oxidase-like, subunit I domain"/>
    <property type="match status" value="2"/>
</dbReference>
<dbReference type="Pfam" id="PF08984">
    <property type="entry name" value="DUF1858"/>
    <property type="match status" value="1"/>
</dbReference>
<keyword evidence="1" id="KW-0812">Transmembrane</keyword>
<feature type="transmembrane region" description="Helical" evidence="1">
    <location>
        <begin position="187"/>
        <end position="213"/>
    </location>
</feature>
<dbReference type="InterPro" id="IPR015077">
    <property type="entry name" value="DUF1858"/>
</dbReference>
<feature type="transmembrane region" description="Helical" evidence="1">
    <location>
        <begin position="159"/>
        <end position="181"/>
    </location>
</feature>
<dbReference type="STRING" id="454194.PYK22_00871"/>
<feature type="domain" description="DUF1858" evidence="2">
    <location>
        <begin position="524"/>
        <end position="581"/>
    </location>
</feature>
<gene>
    <name evidence="3" type="ORF">PYK22_00871</name>
</gene>
<evidence type="ECO:0000313" key="4">
    <source>
        <dbReference type="Proteomes" id="UP000031518"/>
    </source>
</evidence>
<keyword evidence="1" id="KW-0472">Membrane</keyword>
<dbReference type="InterPro" id="IPR010266">
    <property type="entry name" value="NnrS"/>
</dbReference>
<proteinExistence type="predicted"/>
<dbReference type="InterPro" id="IPR036927">
    <property type="entry name" value="Cyt_c_oxase-like_su1_sf"/>
</dbReference>
<evidence type="ECO:0000313" key="3">
    <source>
        <dbReference type="EMBL" id="CDM64876.1"/>
    </source>
</evidence>
<feature type="transmembrane region" description="Helical" evidence="1">
    <location>
        <begin position="370"/>
        <end position="391"/>
    </location>
</feature>